<sequence length="262" mass="28824">MPRDAHGVPEFQDPRFLLFVKMEFPSIVISPLSLGFTKFSVVCFDRRIFRGNIFSNLTMTLLAAIASWGIAFFFAGLFICAPVEAFWTHAPGSECFNPIPLFYTGAISDTVMDVIIWAIPPPLIWQLNLSRRRKIALSAIFSLGIFVLGISASRIALFVEAGRNLDSPDTDMTHDTSLAMYWSQLECSIAVIYAYLPTLRGCLCRRLGCRVSGSSPASSRCEARLIRQVPGGADPSRACRGLTSTRWEICSGAVVGRLKAGE</sequence>
<feature type="transmembrane region" description="Helical" evidence="6">
    <location>
        <begin position="56"/>
        <end position="79"/>
    </location>
</feature>
<gene>
    <name evidence="8" type="ORF">B0H66DRAFT_593342</name>
</gene>
<dbReference type="AlphaFoldDB" id="A0AAE0HXB8"/>
<reference evidence="8" key="1">
    <citation type="journal article" date="2023" name="Mol. Phylogenet. Evol.">
        <title>Genome-scale phylogeny and comparative genomics of the fungal order Sordariales.</title>
        <authorList>
            <person name="Hensen N."/>
            <person name="Bonometti L."/>
            <person name="Westerberg I."/>
            <person name="Brannstrom I.O."/>
            <person name="Guillou S."/>
            <person name="Cros-Aarteil S."/>
            <person name="Calhoun S."/>
            <person name="Haridas S."/>
            <person name="Kuo A."/>
            <person name="Mondo S."/>
            <person name="Pangilinan J."/>
            <person name="Riley R."/>
            <person name="LaButti K."/>
            <person name="Andreopoulos B."/>
            <person name="Lipzen A."/>
            <person name="Chen C."/>
            <person name="Yan M."/>
            <person name="Daum C."/>
            <person name="Ng V."/>
            <person name="Clum A."/>
            <person name="Steindorff A."/>
            <person name="Ohm R.A."/>
            <person name="Martin F."/>
            <person name="Silar P."/>
            <person name="Natvig D.O."/>
            <person name="Lalanne C."/>
            <person name="Gautier V."/>
            <person name="Ament-Velasquez S.L."/>
            <person name="Kruys A."/>
            <person name="Hutchinson M.I."/>
            <person name="Powell A.J."/>
            <person name="Barry K."/>
            <person name="Miller A.N."/>
            <person name="Grigoriev I.V."/>
            <person name="Debuchy R."/>
            <person name="Gladieux P."/>
            <person name="Hiltunen Thoren M."/>
            <person name="Johannesson H."/>
        </authorList>
    </citation>
    <scope>NUCLEOTIDE SEQUENCE</scope>
    <source>
        <strain evidence="8">CBS 118394</strain>
    </source>
</reference>
<comment type="subcellular location">
    <subcellularLocation>
        <location evidence="1">Membrane</location>
        <topology evidence="1">Multi-pass membrane protein</topology>
    </subcellularLocation>
</comment>
<proteinExistence type="inferred from homology"/>
<feature type="transmembrane region" description="Helical" evidence="6">
    <location>
        <begin position="135"/>
        <end position="159"/>
    </location>
</feature>
<dbReference type="EMBL" id="JAUEDM010000006">
    <property type="protein sequence ID" value="KAK3314648.1"/>
    <property type="molecule type" value="Genomic_DNA"/>
</dbReference>
<dbReference type="InterPro" id="IPR049326">
    <property type="entry name" value="Rhodopsin_dom_fungi"/>
</dbReference>
<keyword evidence="9" id="KW-1185">Reference proteome</keyword>
<organism evidence="8 9">
    <name type="scientific">Apodospora peruviana</name>
    <dbReference type="NCBI Taxonomy" id="516989"/>
    <lineage>
        <taxon>Eukaryota</taxon>
        <taxon>Fungi</taxon>
        <taxon>Dikarya</taxon>
        <taxon>Ascomycota</taxon>
        <taxon>Pezizomycotina</taxon>
        <taxon>Sordariomycetes</taxon>
        <taxon>Sordariomycetidae</taxon>
        <taxon>Sordariales</taxon>
        <taxon>Lasiosphaeriaceae</taxon>
        <taxon>Apodospora</taxon>
    </lineage>
</organism>
<dbReference type="Pfam" id="PF20684">
    <property type="entry name" value="Fung_rhodopsin"/>
    <property type="match status" value="1"/>
</dbReference>
<dbReference type="PANTHER" id="PTHR33048:SF134">
    <property type="entry name" value="INTEGRAL MEMBRANE PROTEIN"/>
    <property type="match status" value="1"/>
</dbReference>
<feature type="transmembrane region" description="Helical" evidence="6">
    <location>
        <begin position="99"/>
        <end position="123"/>
    </location>
</feature>
<evidence type="ECO:0000256" key="5">
    <source>
        <dbReference type="ARBA" id="ARBA00038359"/>
    </source>
</evidence>
<evidence type="ECO:0000256" key="3">
    <source>
        <dbReference type="ARBA" id="ARBA00022989"/>
    </source>
</evidence>
<keyword evidence="3 6" id="KW-1133">Transmembrane helix</keyword>
<accession>A0AAE0HXB8</accession>
<evidence type="ECO:0000256" key="4">
    <source>
        <dbReference type="ARBA" id="ARBA00023136"/>
    </source>
</evidence>
<dbReference type="GO" id="GO:0016020">
    <property type="term" value="C:membrane"/>
    <property type="evidence" value="ECO:0007669"/>
    <property type="project" value="UniProtKB-SubCell"/>
</dbReference>
<keyword evidence="4 6" id="KW-0472">Membrane</keyword>
<evidence type="ECO:0000259" key="7">
    <source>
        <dbReference type="Pfam" id="PF20684"/>
    </source>
</evidence>
<feature type="transmembrane region" description="Helical" evidence="6">
    <location>
        <begin position="179"/>
        <end position="196"/>
    </location>
</feature>
<reference evidence="8" key="2">
    <citation type="submission" date="2023-06" db="EMBL/GenBank/DDBJ databases">
        <authorList>
            <consortium name="Lawrence Berkeley National Laboratory"/>
            <person name="Haridas S."/>
            <person name="Hensen N."/>
            <person name="Bonometti L."/>
            <person name="Westerberg I."/>
            <person name="Brannstrom I.O."/>
            <person name="Guillou S."/>
            <person name="Cros-Aarteil S."/>
            <person name="Calhoun S."/>
            <person name="Kuo A."/>
            <person name="Mondo S."/>
            <person name="Pangilinan J."/>
            <person name="Riley R."/>
            <person name="Labutti K."/>
            <person name="Andreopoulos B."/>
            <person name="Lipzen A."/>
            <person name="Chen C."/>
            <person name="Yanf M."/>
            <person name="Daum C."/>
            <person name="Ng V."/>
            <person name="Clum A."/>
            <person name="Steindorff A."/>
            <person name="Ohm R."/>
            <person name="Martin F."/>
            <person name="Silar P."/>
            <person name="Natvig D."/>
            <person name="Lalanne C."/>
            <person name="Gautier V."/>
            <person name="Ament-Velasquez S.L."/>
            <person name="Kruys A."/>
            <person name="Hutchinson M.I."/>
            <person name="Powell A.J."/>
            <person name="Barry K."/>
            <person name="Miller A.N."/>
            <person name="Grigoriev I.V."/>
            <person name="Debuchy R."/>
            <person name="Gladieux P."/>
            <person name="Thoren M.H."/>
            <person name="Johannesson H."/>
        </authorList>
    </citation>
    <scope>NUCLEOTIDE SEQUENCE</scope>
    <source>
        <strain evidence="8">CBS 118394</strain>
    </source>
</reference>
<keyword evidence="2 6" id="KW-0812">Transmembrane</keyword>
<dbReference type="Proteomes" id="UP001283341">
    <property type="component" value="Unassembled WGS sequence"/>
</dbReference>
<dbReference type="InterPro" id="IPR052337">
    <property type="entry name" value="SAT4-like"/>
</dbReference>
<evidence type="ECO:0000256" key="1">
    <source>
        <dbReference type="ARBA" id="ARBA00004141"/>
    </source>
</evidence>
<evidence type="ECO:0000256" key="6">
    <source>
        <dbReference type="SAM" id="Phobius"/>
    </source>
</evidence>
<comment type="caution">
    <text evidence="8">The sequence shown here is derived from an EMBL/GenBank/DDBJ whole genome shotgun (WGS) entry which is preliminary data.</text>
</comment>
<feature type="domain" description="Rhodopsin" evidence="7">
    <location>
        <begin position="24"/>
        <end position="203"/>
    </location>
</feature>
<evidence type="ECO:0000256" key="2">
    <source>
        <dbReference type="ARBA" id="ARBA00022692"/>
    </source>
</evidence>
<evidence type="ECO:0000313" key="8">
    <source>
        <dbReference type="EMBL" id="KAK3314648.1"/>
    </source>
</evidence>
<evidence type="ECO:0000313" key="9">
    <source>
        <dbReference type="Proteomes" id="UP001283341"/>
    </source>
</evidence>
<protein>
    <recommendedName>
        <fullName evidence="7">Rhodopsin domain-containing protein</fullName>
    </recommendedName>
</protein>
<dbReference type="PANTHER" id="PTHR33048">
    <property type="entry name" value="PTH11-LIKE INTEGRAL MEMBRANE PROTEIN (AFU_ORTHOLOGUE AFUA_5G11245)"/>
    <property type="match status" value="1"/>
</dbReference>
<name>A0AAE0HXB8_9PEZI</name>
<feature type="transmembrane region" description="Helical" evidence="6">
    <location>
        <begin position="24"/>
        <end position="44"/>
    </location>
</feature>
<comment type="similarity">
    <text evidence="5">Belongs to the SAT4 family.</text>
</comment>